<accession>A0A6A6XYD5</accession>
<organism evidence="3 4">
    <name type="scientific">Melanomma pulvis-pyrius CBS 109.77</name>
    <dbReference type="NCBI Taxonomy" id="1314802"/>
    <lineage>
        <taxon>Eukaryota</taxon>
        <taxon>Fungi</taxon>
        <taxon>Dikarya</taxon>
        <taxon>Ascomycota</taxon>
        <taxon>Pezizomycotina</taxon>
        <taxon>Dothideomycetes</taxon>
        <taxon>Pleosporomycetidae</taxon>
        <taxon>Pleosporales</taxon>
        <taxon>Melanommataceae</taxon>
        <taxon>Melanomma</taxon>
    </lineage>
</organism>
<keyword evidence="4" id="KW-1185">Reference proteome</keyword>
<name>A0A6A6XYD5_9PLEO</name>
<reference evidence="3" key="1">
    <citation type="journal article" date="2020" name="Stud. Mycol.">
        <title>101 Dothideomycetes genomes: a test case for predicting lifestyles and emergence of pathogens.</title>
        <authorList>
            <person name="Haridas S."/>
            <person name="Albert R."/>
            <person name="Binder M."/>
            <person name="Bloem J."/>
            <person name="Labutti K."/>
            <person name="Salamov A."/>
            <person name="Andreopoulos B."/>
            <person name="Baker S."/>
            <person name="Barry K."/>
            <person name="Bills G."/>
            <person name="Bluhm B."/>
            <person name="Cannon C."/>
            <person name="Castanera R."/>
            <person name="Culley D."/>
            <person name="Daum C."/>
            <person name="Ezra D."/>
            <person name="Gonzalez J."/>
            <person name="Henrissat B."/>
            <person name="Kuo A."/>
            <person name="Liang C."/>
            <person name="Lipzen A."/>
            <person name="Lutzoni F."/>
            <person name="Magnuson J."/>
            <person name="Mondo S."/>
            <person name="Nolan M."/>
            <person name="Ohm R."/>
            <person name="Pangilinan J."/>
            <person name="Park H.-J."/>
            <person name="Ramirez L."/>
            <person name="Alfaro M."/>
            <person name="Sun H."/>
            <person name="Tritt A."/>
            <person name="Yoshinaga Y."/>
            <person name="Zwiers L.-H."/>
            <person name="Turgeon B."/>
            <person name="Goodwin S."/>
            <person name="Spatafora J."/>
            <person name="Crous P."/>
            <person name="Grigoriev I."/>
        </authorList>
    </citation>
    <scope>NUCLEOTIDE SEQUENCE</scope>
    <source>
        <strain evidence="3">CBS 109.77</strain>
    </source>
</reference>
<dbReference type="EMBL" id="MU001739">
    <property type="protein sequence ID" value="KAF2801035.1"/>
    <property type="molecule type" value="Genomic_DNA"/>
</dbReference>
<evidence type="ECO:0000256" key="2">
    <source>
        <dbReference type="SAM" id="Phobius"/>
    </source>
</evidence>
<feature type="transmembrane region" description="Helical" evidence="2">
    <location>
        <begin position="125"/>
        <end position="144"/>
    </location>
</feature>
<evidence type="ECO:0000313" key="3">
    <source>
        <dbReference type="EMBL" id="KAF2801035.1"/>
    </source>
</evidence>
<feature type="region of interest" description="Disordered" evidence="1">
    <location>
        <begin position="239"/>
        <end position="301"/>
    </location>
</feature>
<feature type="compositionally biased region" description="Polar residues" evidence="1">
    <location>
        <begin position="269"/>
        <end position="283"/>
    </location>
</feature>
<evidence type="ECO:0000313" key="4">
    <source>
        <dbReference type="Proteomes" id="UP000799757"/>
    </source>
</evidence>
<keyword evidence="2" id="KW-1133">Transmembrane helix</keyword>
<dbReference type="Proteomes" id="UP000799757">
    <property type="component" value="Unassembled WGS sequence"/>
</dbReference>
<proteinExistence type="predicted"/>
<feature type="region of interest" description="Disordered" evidence="1">
    <location>
        <begin position="45"/>
        <end position="99"/>
    </location>
</feature>
<evidence type="ECO:0000256" key="1">
    <source>
        <dbReference type="SAM" id="MobiDB-lite"/>
    </source>
</evidence>
<gene>
    <name evidence="3" type="ORF">K505DRAFT_320005</name>
</gene>
<dbReference type="AlphaFoldDB" id="A0A6A6XYD5"/>
<keyword evidence="2" id="KW-0812">Transmembrane</keyword>
<protein>
    <submittedName>
        <fullName evidence="3">Uncharacterized protein</fullName>
    </submittedName>
</protein>
<dbReference type="OrthoDB" id="4775599at2759"/>
<feature type="compositionally biased region" description="Polar residues" evidence="1">
    <location>
        <begin position="54"/>
        <end position="81"/>
    </location>
</feature>
<feature type="compositionally biased region" description="Polar residues" evidence="1">
    <location>
        <begin position="291"/>
        <end position="301"/>
    </location>
</feature>
<feature type="compositionally biased region" description="Low complexity" evidence="1">
    <location>
        <begin position="255"/>
        <end position="268"/>
    </location>
</feature>
<sequence length="301" mass="33424">MERGRVRPCKYQGQHVLIPTSLLYFAFLYPGSSSAQSTFDAAPSTTARHLGRTPTVSASTMSTPASLSRTNTRRSMTTHFMTSPPPNTTTSSATSIDSPEPPAGLFPVADSADVDQQRKESVFNYYFLFLAAFGVLIVVGLWWIHRRRKRRKEQMRLSGQNALARDLDGWVNTRRWMHGAWRHNQPAFVRREEGLDEHGEAPPPYQPKSETTVAQGDIAAAQDATAGLTIPLRTLSRDEIERSRPPGYEEVANNPSTSRPASATTRTAYPNTANRHANSSTRDPLNPLRIPTNQSISEHNP</sequence>
<keyword evidence="2" id="KW-0472">Membrane</keyword>